<dbReference type="Proteomes" id="UP001501337">
    <property type="component" value="Unassembled WGS sequence"/>
</dbReference>
<keyword evidence="1" id="KW-0472">Membrane</keyword>
<keyword evidence="1" id="KW-1133">Transmembrane helix</keyword>
<name>A0ABP7Q7F8_9GAMM</name>
<evidence type="ECO:0000256" key="1">
    <source>
        <dbReference type="SAM" id="Phobius"/>
    </source>
</evidence>
<keyword evidence="1" id="KW-0812">Transmembrane</keyword>
<dbReference type="RefSeq" id="WP_344809339.1">
    <property type="nucleotide sequence ID" value="NZ_BAABBO010000021.1"/>
</dbReference>
<feature type="transmembrane region" description="Helical" evidence="1">
    <location>
        <begin position="186"/>
        <end position="206"/>
    </location>
</feature>
<keyword evidence="3" id="KW-1185">Reference proteome</keyword>
<feature type="transmembrane region" description="Helical" evidence="1">
    <location>
        <begin position="12"/>
        <end position="32"/>
    </location>
</feature>
<dbReference type="EMBL" id="BAABBO010000021">
    <property type="protein sequence ID" value="GAA3977463.1"/>
    <property type="molecule type" value="Genomic_DNA"/>
</dbReference>
<feature type="transmembrane region" description="Helical" evidence="1">
    <location>
        <begin position="153"/>
        <end position="174"/>
    </location>
</feature>
<reference evidence="3" key="1">
    <citation type="journal article" date="2019" name="Int. J. Syst. Evol. Microbiol.">
        <title>The Global Catalogue of Microorganisms (GCM) 10K type strain sequencing project: providing services to taxonomists for standard genome sequencing and annotation.</title>
        <authorList>
            <consortium name="The Broad Institute Genomics Platform"/>
            <consortium name="The Broad Institute Genome Sequencing Center for Infectious Disease"/>
            <person name="Wu L."/>
            <person name="Ma J."/>
        </authorList>
    </citation>
    <scope>NUCLEOTIDE SEQUENCE [LARGE SCALE GENOMIC DNA]</scope>
    <source>
        <strain evidence="3">JCM 17555</strain>
    </source>
</reference>
<gene>
    <name evidence="2" type="ORF">GCM10022278_37790</name>
</gene>
<protein>
    <submittedName>
        <fullName evidence="2">Uncharacterized protein</fullName>
    </submittedName>
</protein>
<proteinExistence type="predicted"/>
<accession>A0ABP7Q7F8</accession>
<organism evidence="2 3">
    <name type="scientific">Allohahella marinimesophila</name>
    <dbReference type="NCBI Taxonomy" id="1054972"/>
    <lineage>
        <taxon>Bacteria</taxon>
        <taxon>Pseudomonadati</taxon>
        <taxon>Pseudomonadota</taxon>
        <taxon>Gammaproteobacteria</taxon>
        <taxon>Oceanospirillales</taxon>
        <taxon>Hahellaceae</taxon>
        <taxon>Allohahella</taxon>
    </lineage>
</organism>
<evidence type="ECO:0000313" key="3">
    <source>
        <dbReference type="Proteomes" id="UP001501337"/>
    </source>
</evidence>
<sequence length="223" mass="24990">MIKRAADELDGMLIALIVVATVLFFAVAAMFMTDPEVKLIQELRLLNAPGAHVEWAYVESYNKRLVEVLIIDMDSAAFESFPPFSRYYPAALLTYPTAGINLEDFNQAVRYDINTALSGSNHTSGYLARGEIAEALLAERQEKGSGTLLNNRLMVIVLPWLTYLLLVCLAVYFARKLVLNPHSSAKLFLCYLPIYYALITLLQSMITAPQESLQPLLDSWLNH</sequence>
<evidence type="ECO:0000313" key="2">
    <source>
        <dbReference type="EMBL" id="GAA3977463.1"/>
    </source>
</evidence>
<comment type="caution">
    <text evidence="2">The sequence shown here is derived from an EMBL/GenBank/DDBJ whole genome shotgun (WGS) entry which is preliminary data.</text>
</comment>